<name>A0ABV9K6K3_9PORP</name>
<comment type="caution">
    <text evidence="2">The sequence shown here is derived from an EMBL/GenBank/DDBJ whole genome shotgun (WGS) entry which is preliminary data.</text>
</comment>
<keyword evidence="3" id="KW-1185">Reference proteome</keyword>
<sequence length="263" mass="30490">MLNLKHLYKHLHCPFTTVIDRVKWIKNLFPFDLLTIEEQKLQVAGLYKHSEKVEIDEKNMLTWLVLNWLAISQISAINSYKQGNALKAAQEIATMANQRRMNINLIKQCLQNYGISLVEVKKLDKAPIDAYSTIANGYPTITVTYRYNDMDKLAFDILHELCHIDRHLSDTQKAFISIEGTEYSKDPREKEANEFAKNALIPEDIWTKILKVGCKSLYPYKIVKTIAKEAEKFGISPSIAVSRYKHDTNWYKISAYRSPKIFE</sequence>
<dbReference type="Pfam" id="PF06114">
    <property type="entry name" value="Peptidase_M78"/>
    <property type="match status" value="1"/>
</dbReference>
<feature type="domain" description="IrrE N-terminal-like" evidence="1">
    <location>
        <begin position="124"/>
        <end position="242"/>
    </location>
</feature>
<dbReference type="Gene3D" id="1.10.10.2910">
    <property type="match status" value="1"/>
</dbReference>
<evidence type="ECO:0000259" key="1">
    <source>
        <dbReference type="Pfam" id="PF06114"/>
    </source>
</evidence>
<reference evidence="3" key="1">
    <citation type="journal article" date="2019" name="Int. J. Syst. Evol. Microbiol.">
        <title>The Global Catalogue of Microorganisms (GCM) 10K type strain sequencing project: providing services to taxonomists for standard genome sequencing and annotation.</title>
        <authorList>
            <consortium name="The Broad Institute Genomics Platform"/>
            <consortium name="The Broad Institute Genome Sequencing Center for Infectious Disease"/>
            <person name="Wu L."/>
            <person name="Ma J."/>
        </authorList>
    </citation>
    <scope>NUCLEOTIDE SEQUENCE [LARGE SCALE GENOMIC DNA]</scope>
    <source>
        <strain evidence="3">CGMCC 4.7357</strain>
    </source>
</reference>
<dbReference type="EMBL" id="JBHSGO010000094">
    <property type="protein sequence ID" value="MFC4665677.1"/>
    <property type="molecule type" value="Genomic_DNA"/>
</dbReference>
<evidence type="ECO:0000313" key="3">
    <source>
        <dbReference type="Proteomes" id="UP001596020"/>
    </source>
</evidence>
<organism evidence="2 3">
    <name type="scientific">Falsiporphyromonas endometrii</name>
    <dbReference type="NCBI Taxonomy" id="1387297"/>
    <lineage>
        <taxon>Bacteria</taxon>
        <taxon>Pseudomonadati</taxon>
        <taxon>Bacteroidota</taxon>
        <taxon>Bacteroidia</taxon>
        <taxon>Bacteroidales</taxon>
        <taxon>Porphyromonadaceae</taxon>
        <taxon>Falsiporphyromonas</taxon>
    </lineage>
</organism>
<dbReference type="InterPro" id="IPR010359">
    <property type="entry name" value="IrrE_HExxH"/>
</dbReference>
<protein>
    <submittedName>
        <fullName evidence="2">ImmA/IrrE family metallo-endopeptidase</fullName>
    </submittedName>
</protein>
<proteinExistence type="predicted"/>
<gene>
    <name evidence="2" type="ORF">ACFO3G_03490</name>
</gene>
<evidence type="ECO:0000313" key="2">
    <source>
        <dbReference type="EMBL" id="MFC4665677.1"/>
    </source>
</evidence>
<dbReference type="RefSeq" id="WP_380078022.1">
    <property type="nucleotide sequence ID" value="NZ_JBHSGO010000094.1"/>
</dbReference>
<accession>A0ABV9K6K3</accession>
<dbReference type="Proteomes" id="UP001596020">
    <property type="component" value="Unassembled WGS sequence"/>
</dbReference>